<keyword evidence="3" id="KW-0285">Flavoprotein</keyword>
<dbReference type="EMBL" id="CAXKWB010057566">
    <property type="protein sequence ID" value="CAL4179581.1"/>
    <property type="molecule type" value="Genomic_DNA"/>
</dbReference>
<dbReference type="SUPFAM" id="SSF47203">
    <property type="entry name" value="Acyl-CoA dehydrogenase C-terminal domain-like"/>
    <property type="match status" value="1"/>
</dbReference>
<dbReference type="InterPro" id="IPR009075">
    <property type="entry name" value="AcylCo_DH/oxidase_C"/>
</dbReference>
<organism evidence="7 8">
    <name type="scientific">Meganyctiphanes norvegica</name>
    <name type="common">Northern krill</name>
    <name type="synonym">Thysanopoda norvegica</name>
    <dbReference type="NCBI Taxonomy" id="48144"/>
    <lineage>
        <taxon>Eukaryota</taxon>
        <taxon>Metazoa</taxon>
        <taxon>Ecdysozoa</taxon>
        <taxon>Arthropoda</taxon>
        <taxon>Crustacea</taxon>
        <taxon>Multicrustacea</taxon>
        <taxon>Malacostraca</taxon>
        <taxon>Eumalacostraca</taxon>
        <taxon>Eucarida</taxon>
        <taxon>Euphausiacea</taxon>
        <taxon>Euphausiidae</taxon>
        <taxon>Meganyctiphanes</taxon>
    </lineage>
</organism>
<evidence type="ECO:0000313" key="8">
    <source>
        <dbReference type="Proteomes" id="UP001497623"/>
    </source>
</evidence>
<dbReference type="GO" id="GO:0046359">
    <property type="term" value="P:butyrate catabolic process"/>
    <property type="evidence" value="ECO:0007669"/>
    <property type="project" value="TreeGrafter"/>
</dbReference>
<evidence type="ECO:0000256" key="2">
    <source>
        <dbReference type="ARBA" id="ARBA00009347"/>
    </source>
</evidence>
<dbReference type="PANTHER" id="PTHR43884">
    <property type="entry name" value="ACYL-COA DEHYDROGENASE"/>
    <property type="match status" value="1"/>
</dbReference>
<dbReference type="GO" id="GO:0005739">
    <property type="term" value="C:mitochondrion"/>
    <property type="evidence" value="ECO:0007669"/>
    <property type="project" value="TreeGrafter"/>
</dbReference>
<accession>A0AAV2SFZ1</accession>
<dbReference type="Gene3D" id="2.40.110.10">
    <property type="entry name" value="Butyryl-CoA Dehydrogenase, subunit A, domain 2"/>
    <property type="match status" value="1"/>
</dbReference>
<proteinExistence type="inferred from homology"/>
<dbReference type="InterPro" id="IPR009100">
    <property type="entry name" value="AcylCoA_DH/oxidase_NM_dom_sf"/>
</dbReference>
<feature type="non-terminal residue" evidence="7">
    <location>
        <position position="414"/>
    </location>
</feature>
<name>A0AAV2SFZ1_MEGNR</name>
<dbReference type="Pfam" id="PF00441">
    <property type="entry name" value="Acyl-CoA_dh_1"/>
    <property type="match status" value="1"/>
</dbReference>
<comment type="cofactor">
    <cofactor evidence="1">
        <name>FAD</name>
        <dbReference type="ChEBI" id="CHEBI:57692"/>
    </cofactor>
</comment>
<feature type="region of interest" description="Disordered" evidence="5">
    <location>
        <begin position="88"/>
        <end position="114"/>
    </location>
</feature>
<feature type="domain" description="Acyl-CoA dehydrogenase/oxidase C-terminal" evidence="6">
    <location>
        <begin position="280"/>
        <end position="407"/>
    </location>
</feature>
<reference evidence="7 8" key="1">
    <citation type="submission" date="2024-05" db="EMBL/GenBank/DDBJ databases">
        <authorList>
            <person name="Wallberg A."/>
        </authorList>
    </citation>
    <scope>NUCLEOTIDE SEQUENCE [LARGE SCALE GENOMIC DNA]</scope>
</reference>
<sequence length="414" mass="47019">MKAKKHSSSHNGEFGAMVDSAATAPRVKKPTVVMKVACHIKQKVACHIKQKNVACHIKQKQKVACHIKQKQKQKQKVARHIEHKVARHTEHKVARHTEHKVARHTEHKVARHTEHKSISEHTYYAVYSDDLCPPHLQPGLTINKAPHKHCVPKLSSKYFKSLYLSGSCYKHVVCENYPTPDTNSSFNFLATPFDDHFLVNTPNNRATTTWVAGHLSVIPQASHHPIPGSSFEVCHHIPGYLPGIHLSKRLDKLGMRSSDTAVIFFEDVRVPVKNIIGEEGMGFTYQMMQFQEERLALAVSVFKPLELILQQTIDYTRQRIAFGQPLLNNQYIHFKLAELATEIEALRALVYRAVELYVAGQDVTQLASMCKLKGGRLARQVTDACLQFWGGMGFTNEANMTKKMIRIKIDMKKW</sequence>
<dbReference type="GO" id="GO:0003995">
    <property type="term" value="F:acyl-CoA dehydrogenase activity"/>
    <property type="evidence" value="ECO:0007669"/>
    <property type="project" value="TreeGrafter"/>
</dbReference>
<comment type="caution">
    <text evidence="7">The sequence shown here is derived from an EMBL/GenBank/DDBJ whole genome shotgun (WGS) entry which is preliminary data.</text>
</comment>
<evidence type="ECO:0000256" key="3">
    <source>
        <dbReference type="ARBA" id="ARBA00022630"/>
    </source>
</evidence>
<keyword evidence="4" id="KW-0274">FAD</keyword>
<dbReference type="SUPFAM" id="SSF56645">
    <property type="entry name" value="Acyl-CoA dehydrogenase NM domain-like"/>
    <property type="match status" value="1"/>
</dbReference>
<dbReference type="AlphaFoldDB" id="A0AAV2SFZ1"/>
<dbReference type="PANTHER" id="PTHR43884:SF12">
    <property type="entry name" value="ISOVALERYL-COA DEHYDROGENASE, MITOCHONDRIAL-RELATED"/>
    <property type="match status" value="1"/>
</dbReference>
<dbReference type="Proteomes" id="UP001497623">
    <property type="component" value="Unassembled WGS sequence"/>
</dbReference>
<evidence type="ECO:0000256" key="4">
    <source>
        <dbReference type="ARBA" id="ARBA00022827"/>
    </source>
</evidence>
<dbReference type="GO" id="GO:0033539">
    <property type="term" value="P:fatty acid beta-oxidation using acyl-CoA dehydrogenase"/>
    <property type="evidence" value="ECO:0007669"/>
    <property type="project" value="TreeGrafter"/>
</dbReference>
<gene>
    <name evidence="7" type="ORF">MNOR_LOCUS35200</name>
</gene>
<dbReference type="Gene3D" id="1.20.140.10">
    <property type="entry name" value="Butyryl-CoA Dehydrogenase, subunit A, domain 3"/>
    <property type="match status" value="1"/>
</dbReference>
<evidence type="ECO:0000256" key="5">
    <source>
        <dbReference type="SAM" id="MobiDB-lite"/>
    </source>
</evidence>
<keyword evidence="8" id="KW-1185">Reference proteome</keyword>
<comment type="similarity">
    <text evidence="2">Belongs to the acyl-CoA dehydrogenase family.</text>
</comment>
<evidence type="ECO:0000259" key="6">
    <source>
        <dbReference type="Pfam" id="PF00441"/>
    </source>
</evidence>
<dbReference type="InterPro" id="IPR046373">
    <property type="entry name" value="Acyl-CoA_Oxase/DH_mid-dom_sf"/>
</dbReference>
<evidence type="ECO:0000256" key="1">
    <source>
        <dbReference type="ARBA" id="ARBA00001974"/>
    </source>
</evidence>
<protein>
    <recommendedName>
        <fullName evidence="6">Acyl-CoA dehydrogenase/oxidase C-terminal domain-containing protein</fullName>
    </recommendedName>
</protein>
<evidence type="ECO:0000313" key="7">
    <source>
        <dbReference type="EMBL" id="CAL4179581.1"/>
    </source>
</evidence>
<dbReference type="InterPro" id="IPR036250">
    <property type="entry name" value="AcylCo_DH-like_C"/>
</dbReference>